<keyword evidence="1" id="KW-0175">Coiled coil</keyword>
<dbReference type="STRING" id="1220188.A0A4V3UPB9"/>
<protein>
    <submittedName>
        <fullName evidence="3">Uncharacterized protein</fullName>
    </submittedName>
</protein>
<accession>A0A4V3UPB9</accession>
<name>A0A4V3UPB9_9EURO</name>
<feature type="coiled-coil region" evidence="1">
    <location>
        <begin position="178"/>
        <end position="205"/>
    </location>
</feature>
<dbReference type="EMBL" id="SOSA01000203">
    <property type="protein sequence ID" value="THC94524.1"/>
    <property type="molecule type" value="Genomic_DNA"/>
</dbReference>
<dbReference type="VEuPathDB" id="FungiDB:EYZ11_006006"/>
<organism evidence="3 4">
    <name type="scientific">Aspergillus tanneri</name>
    <dbReference type="NCBI Taxonomy" id="1220188"/>
    <lineage>
        <taxon>Eukaryota</taxon>
        <taxon>Fungi</taxon>
        <taxon>Dikarya</taxon>
        <taxon>Ascomycota</taxon>
        <taxon>Pezizomycotina</taxon>
        <taxon>Eurotiomycetes</taxon>
        <taxon>Eurotiomycetidae</taxon>
        <taxon>Eurotiales</taxon>
        <taxon>Aspergillaceae</taxon>
        <taxon>Aspergillus</taxon>
        <taxon>Aspergillus subgen. Circumdati</taxon>
    </lineage>
</organism>
<proteinExistence type="predicted"/>
<feature type="compositionally biased region" description="Acidic residues" evidence="2">
    <location>
        <begin position="267"/>
        <end position="279"/>
    </location>
</feature>
<comment type="caution">
    <text evidence="3">The sequence shown here is derived from an EMBL/GenBank/DDBJ whole genome shotgun (WGS) entry which is preliminary data.</text>
</comment>
<evidence type="ECO:0000313" key="4">
    <source>
        <dbReference type="Proteomes" id="UP000308092"/>
    </source>
</evidence>
<dbReference type="Proteomes" id="UP000308092">
    <property type="component" value="Unassembled WGS sequence"/>
</dbReference>
<gene>
    <name evidence="3" type="ORF">EYZ11_006006</name>
</gene>
<reference evidence="3 4" key="1">
    <citation type="submission" date="2019-03" db="EMBL/GenBank/DDBJ databases">
        <title>The genome sequence of a newly discovered highly antifungal drug resistant Aspergillus species, Aspergillus tanneri NIH 1004.</title>
        <authorList>
            <person name="Mounaud S."/>
            <person name="Singh I."/>
            <person name="Joardar V."/>
            <person name="Pakala S."/>
            <person name="Pakala S."/>
            <person name="Venepally P."/>
            <person name="Hoover J."/>
            <person name="Nierman W."/>
            <person name="Chung J."/>
            <person name="Losada L."/>
        </authorList>
    </citation>
    <scope>NUCLEOTIDE SEQUENCE [LARGE SCALE GENOMIC DNA]</scope>
    <source>
        <strain evidence="3 4">NIH1004</strain>
    </source>
</reference>
<feature type="region of interest" description="Disordered" evidence="2">
    <location>
        <begin position="240"/>
        <end position="293"/>
    </location>
</feature>
<evidence type="ECO:0000313" key="3">
    <source>
        <dbReference type="EMBL" id="THC94524.1"/>
    </source>
</evidence>
<keyword evidence="4" id="KW-1185">Reference proteome</keyword>
<feature type="compositionally biased region" description="Polar residues" evidence="2">
    <location>
        <begin position="254"/>
        <end position="263"/>
    </location>
</feature>
<dbReference type="AlphaFoldDB" id="A0A4V3UPB9"/>
<evidence type="ECO:0000256" key="2">
    <source>
        <dbReference type="SAM" id="MobiDB-lite"/>
    </source>
</evidence>
<evidence type="ECO:0000256" key="1">
    <source>
        <dbReference type="SAM" id="Coils"/>
    </source>
</evidence>
<sequence length="467" mass="52477">MSADRELEQSSHCKFEVSELNFTACWHGIQLRKFDTHGVDDHREMSRGYRAVLDRKETLARHLGLPLVSDSFEEAFSKAFSTRIPSLVPPTQQEPGDSPPSWIDVLQEVDPVQLGQRPNGSHHRCHVRGTLIELSDSDCKLIQSGLLQKLIDRWPHPRDVQAEVEILGFTIRRLSAWKQSVLQALEEDNALLEDLQTRLNGLRNYTMQHFLSESTQTCEGAATTRTVVPIEPGREQEAIALDDTIDIHDADPQESGTSESPHTCDQRDEDDEMSEEPQEGMDALPIQPGSPRTWTSSRLRWSFEEESRLLPWLKAHDHLSWPDIEQEYFREFGIYRKELALKTKARRIEQNGLRGARKTRTRRARGGYVDGHFPVAPDSTSAGTRETRLPWRLTAAEPNPMSAGSLEGSDTQFHQGLSTATDMVHAKDGEPDQGSSITSLVNGDLVPSPEGRWFGSSHPLSLGSLLA</sequence>